<dbReference type="Proteomes" id="UP000051749">
    <property type="component" value="Unassembled WGS sequence"/>
</dbReference>
<evidence type="ECO:0000313" key="3">
    <source>
        <dbReference type="EMBL" id="SER25183.1"/>
    </source>
</evidence>
<evidence type="ECO:0000313" key="5">
    <source>
        <dbReference type="Proteomes" id="UP000182818"/>
    </source>
</evidence>
<dbReference type="Proteomes" id="UP000182818">
    <property type="component" value="Unassembled WGS sequence"/>
</dbReference>
<organism evidence="2 4">
    <name type="scientific">Pediococcus ethanolidurans</name>
    <dbReference type="NCBI Taxonomy" id="319653"/>
    <lineage>
        <taxon>Bacteria</taxon>
        <taxon>Bacillati</taxon>
        <taxon>Bacillota</taxon>
        <taxon>Bacilli</taxon>
        <taxon>Lactobacillales</taxon>
        <taxon>Lactobacillaceae</taxon>
        <taxon>Pediococcus</taxon>
    </lineage>
</organism>
<dbReference type="STRING" id="319653.SAMN04487973_103120"/>
<evidence type="ECO:0000313" key="4">
    <source>
        <dbReference type="Proteomes" id="UP000051749"/>
    </source>
</evidence>
<dbReference type="EMBL" id="FOGK01000003">
    <property type="protein sequence ID" value="SER25183.1"/>
    <property type="molecule type" value="Genomic_DNA"/>
</dbReference>
<accession>A0A0R2KB29</accession>
<dbReference type="PATRIC" id="fig|319653.3.peg.912"/>
<keyword evidence="1" id="KW-0472">Membrane</keyword>
<feature type="transmembrane region" description="Helical" evidence="1">
    <location>
        <begin position="70"/>
        <end position="89"/>
    </location>
</feature>
<keyword evidence="5" id="KW-1185">Reference proteome</keyword>
<protein>
    <submittedName>
        <fullName evidence="2">PTS system, IIC component</fullName>
    </submittedName>
    <submittedName>
        <fullName evidence="3">PTS system, galactitol-specific IIC component</fullName>
    </submittedName>
</protein>
<keyword evidence="1" id="KW-1133">Transmembrane helix</keyword>
<keyword evidence="1" id="KW-0812">Transmembrane</keyword>
<name>A0A0R2KB29_9LACO</name>
<reference evidence="2 4" key="1">
    <citation type="journal article" date="2015" name="Genome Announc.">
        <title>Expanding the biotechnology potential of lactobacilli through comparative genomics of 213 strains and associated genera.</title>
        <authorList>
            <person name="Sun Z."/>
            <person name="Harris H.M."/>
            <person name="McCann A."/>
            <person name="Guo C."/>
            <person name="Argimon S."/>
            <person name="Zhang W."/>
            <person name="Yang X."/>
            <person name="Jeffery I.B."/>
            <person name="Cooney J.C."/>
            <person name="Kagawa T.F."/>
            <person name="Liu W."/>
            <person name="Song Y."/>
            <person name="Salvetti E."/>
            <person name="Wrobel A."/>
            <person name="Rasinkangas P."/>
            <person name="Parkhill J."/>
            <person name="Rea M.C."/>
            <person name="O'Sullivan O."/>
            <person name="Ritari J."/>
            <person name="Douillard F.P."/>
            <person name="Paul Ross R."/>
            <person name="Yang R."/>
            <person name="Briner A.E."/>
            <person name="Felis G.E."/>
            <person name="de Vos W.M."/>
            <person name="Barrangou R."/>
            <person name="Klaenhammer T.R."/>
            <person name="Caufield P.W."/>
            <person name="Cui Y."/>
            <person name="Zhang H."/>
            <person name="O'Toole P.W."/>
        </authorList>
    </citation>
    <scope>NUCLEOTIDE SEQUENCE [LARGE SCALE GENOMIC DNA]</scope>
    <source>
        <strain evidence="2 4">DSM 22301</strain>
    </source>
</reference>
<evidence type="ECO:0000256" key="1">
    <source>
        <dbReference type="SAM" id="Phobius"/>
    </source>
</evidence>
<reference evidence="3 5" key="2">
    <citation type="submission" date="2016-10" db="EMBL/GenBank/DDBJ databases">
        <authorList>
            <person name="Varghese N."/>
            <person name="Submissions S."/>
        </authorList>
    </citation>
    <scope>NUCLEOTIDE SEQUENCE [LARGE SCALE GENOMIC DNA]</scope>
    <source>
        <strain evidence="3 5">CGMCC 1.3889</strain>
    </source>
</reference>
<comment type="caution">
    <text evidence="2">The sequence shown here is derived from an EMBL/GenBank/DDBJ whole genome shotgun (WGS) entry which is preliminary data.</text>
</comment>
<dbReference type="AlphaFoldDB" id="A0A0R2KB29"/>
<gene>
    <name evidence="2" type="ORF">IV87_GL000902</name>
    <name evidence="3" type="ORF">SAMN04487973_103120</name>
</gene>
<evidence type="ECO:0000313" key="2">
    <source>
        <dbReference type="EMBL" id="KRN83469.1"/>
    </source>
</evidence>
<sequence>MIVIGAVELPIFLWAGTLSAPFITSVAKSVGAFPAGVKGGTMIAESTKEGPIEQFLAYAVGKSSTGEIKFILYAVIGLAAYCLIFWWYARQMKKRNAIYAKELADNKD</sequence>
<dbReference type="EMBL" id="JQBY01000002">
    <property type="protein sequence ID" value="KRN83469.1"/>
    <property type="molecule type" value="Genomic_DNA"/>
</dbReference>
<proteinExistence type="predicted"/>